<accession>A0A7S0T978</accession>
<sequence>MFKRRDWNYLHEPDGSASDSDSDGSVESAGDAVGSSSSDSEDDGEVEVEEEEASEDADADVERRDAAKADIRARYDHAESQIASVLSGASDGKLNVAAKCRACPGTLLLSAAALTTHAASKKHVKNLKRLGKHGDDGYVCFYPAVQEDDGVVSDGDAETHAERLARLRAQKILKAEQGGGGAKGGKFSLDQFEDSDDDDDDDDDDGSDSDAMTKRAARKTLIKEIEAKKESKTAEKRSRRHAQSKRLKSATKKKSKPGKRQRQAMKADGAAE</sequence>
<reference evidence="2" key="1">
    <citation type="submission" date="2021-01" db="EMBL/GenBank/DDBJ databases">
        <authorList>
            <person name="Corre E."/>
            <person name="Pelletier E."/>
            <person name="Niang G."/>
            <person name="Scheremetjew M."/>
            <person name="Finn R."/>
            <person name="Kale V."/>
            <person name="Holt S."/>
            <person name="Cochrane G."/>
            <person name="Meng A."/>
            <person name="Brown T."/>
            <person name="Cohen L."/>
        </authorList>
    </citation>
    <scope>NUCLEOTIDE SEQUENCE</scope>
    <source>
        <strain evidence="2">Clade-D-RCC2573</strain>
    </source>
</reference>
<feature type="compositionally biased region" description="Acidic residues" evidence="1">
    <location>
        <begin position="191"/>
        <end position="208"/>
    </location>
</feature>
<organism evidence="2">
    <name type="scientific">Ostreococcus mediterraneus</name>
    <dbReference type="NCBI Taxonomy" id="1486918"/>
    <lineage>
        <taxon>Eukaryota</taxon>
        <taxon>Viridiplantae</taxon>
        <taxon>Chlorophyta</taxon>
        <taxon>Mamiellophyceae</taxon>
        <taxon>Mamiellales</taxon>
        <taxon>Bathycoccaceae</taxon>
        <taxon>Ostreococcus</taxon>
    </lineage>
</organism>
<evidence type="ECO:0000313" key="2">
    <source>
        <dbReference type="EMBL" id="CAD8728710.1"/>
    </source>
</evidence>
<proteinExistence type="predicted"/>
<feature type="compositionally biased region" description="Basic and acidic residues" evidence="1">
    <location>
        <begin position="1"/>
        <end position="14"/>
    </location>
</feature>
<name>A0A7S0T978_9CHLO</name>
<feature type="region of interest" description="Disordered" evidence="1">
    <location>
        <begin position="175"/>
        <end position="272"/>
    </location>
</feature>
<feature type="compositionally biased region" description="Basic residues" evidence="1">
    <location>
        <begin position="237"/>
        <end position="263"/>
    </location>
</feature>
<feature type="compositionally biased region" description="Basic and acidic residues" evidence="1">
    <location>
        <begin position="221"/>
        <end position="236"/>
    </location>
</feature>
<feature type="region of interest" description="Disordered" evidence="1">
    <location>
        <begin position="1"/>
        <end position="65"/>
    </location>
</feature>
<evidence type="ECO:0000256" key="1">
    <source>
        <dbReference type="SAM" id="MobiDB-lite"/>
    </source>
</evidence>
<dbReference type="AlphaFoldDB" id="A0A7S0T978"/>
<gene>
    <name evidence="2" type="ORF">OMED0936_LOCUS1266</name>
</gene>
<feature type="compositionally biased region" description="Acidic residues" evidence="1">
    <location>
        <begin position="39"/>
        <end position="59"/>
    </location>
</feature>
<feature type="compositionally biased region" description="Low complexity" evidence="1">
    <location>
        <begin position="15"/>
        <end position="38"/>
    </location>
</feature>
<dbReference type="EMBL" id="HBFF01001587">
    <property type="protein sequence ID" value="CAD8728710.1"/>
    <property type="molecule type" value="Transcribed_RNA"/>
</dbReference>
<protein>
    <submittedName>
        <fullName evidence="2">Uncharacterized protein</fullName>
    </submittedName>
</protein>